<evidence type="ECO:0000256" key="1">
    <source>
        <dbReference type="ARBA" id="ARBA00010556"/>
    </source>
</evidence>
<evidence type="ECO:0000259" key="3">
    <source>
        <dbReference type="SMART" id="SM01360"/>
    </source>
</evidence>
<dbReference type="InterPro" id="IPR001599">
    <property type="entry name" value="Macroglobln_a2"/>
</dbReference>
<sequence length="1980" mass="225724">MILAPILGFAQQPNKKIQELWKSIEHKEQQQEVRSLLPEVQEVISLSRQSKAYASLLKGMFYEAKINITIQEDKDYDINQVLQAFEKELNTATGEYKAIVQAYIAHLYQLYYEENAYKISNRTAVEQQKGMDVRYWTKEDFERESTQYWEAALETAKKQASTTVGGWNEVFQTTESFNLDFSKFSVYDALRIDHALFLSNGFSYRASAEQRELKRTQAKELMNQVIQDLTKKGQAELAAYVRIYTLNSFEEQRGEAELNKIYQELLKQNPKSVLVHEAVAQFMYYTYRDTQDKELEKTAGATLLAFINQTAEKFPETETAKRLLELKKVVEAPGLGVSYNSYELPDLSSILAVTHKNLNTLHFKVLKYEGDAKIFEVNQPNTLAGYKKIASDYEKVTDYTIALKPFEDYRSHTTNVELKPLAPGRYIVLLSNRDFDYLTEEQDVVSMALINVTSNAFLTSGNKFRLYDRKTGQPKANQPVFLANGPQKDLSKAYWETIVNTDANGEFSTDFVKENTNLFYGVKGEGIYYSTYAYPKNKETEEGVEAINWNAKVLTDRAIYRPGQVVYFKSIVFRQKGKTRQVGANQLITVKLMNQETQQEVGNLTLKTNAFGSVQGEFILPTAGLLGNFNFEVLLKDSNIEEYASISVEEYKRPKFEVTMDAVKGVYYFNEKVEAKGKAIDYSGATVAQSKVSYRVVRNETNRNIDRGRYIEHVERQPVTVAQGEVETDAEGKFAVEFTAIPERKEYKADDLRTDTFTVYVEVQDVNGETHTTQSHIQVGDRNILLDLPIFYGNEVVTKDLESIKIKTTNLNREEFAAKGEVSIVELEAPYTPRMILFDNYQSKQAYELYSYEEFTTKFPYVAYENEKDHTKWKQGKVVFTKTFDTAKDNAIAFPNAKVLKSGFYLLKVFVWEQGEKVEQEQYFYYDNTKEEPGIIYQLLSVKADKEKYKVGDLAKIRLQSGENQTTVIASVFVNGHLKQKKTLEVNRKASYFEYPMSGEMGDVRVSFTAIKHNYATQKLAQLVLDASQEDLKLELVTFRDKLTPGQEETWRLKVSGISKDKFAAEVVAAMYDASLDQFRRNTSFQTSFDYNFSYGQDSDFNTYNLSRKSYAQNILYSSAYPNLVSYNSPIELNLFGFSTSMYGNVRATFGAAPSMAKRSMSAAVAGKATGLSVNNVMEDSVNSSENVIVATLYSPELKRINDKEEGVNDVQIRTNLKETAFFYPVLNTDDKGNVSFSFTSPEALTQWKFMAFAHTKNLESSYVEQVVRTQKELMVQPNMPRFVREEDQIIVSTKIANLNDKALSGEVEIQFFDALTSTPITTILDNNSQAKQNFSVEVKGNTEVAWTINVPKNIVALGYRVLAKAGTFSDGEESAIPVLSNRTLVTETMPLYIKEGQNKIFTFESLEHPGSALRDNYKLTLEVTANPMWTALLALPYLKEYPYNGTEQTFSKVFANTIASQLLNSNLRIQSVFEYWSKQGAIQSKLEQNEELKQVLIEETPWVRQAADETEQMKRLAVLFDLNKMKMELEAELERLSNQQNSDGGFPWFSGDQSNVYITQTILEGFGQMKQAGSLHPAAMAMLKKAVAYLDEQHYASYQKDKNSTTLPALDMHYLYVRSLFKDELKIQDKYTKMIADYRKELANQKAIDNLYVTAMKAVTLQRFGDTKAANNLVKAVMELAVKSDEMGMYWKENAAGWLWYNAPIETQVMLIEAAYEVDPVKYANAIEDMKVWLLKNKQTVAWNSTKATTRAVYALLYLGKNWMNTDQGVEVKVGGYPVTFTKSEQFNTGYYKKVWDGSAIQEKMGIVELDKKSTGVAYGAMYWQYFEDLNKVSKSGSGITFNKQLFIKANTDKGQVLREITNESPIKVGDVVTVRLEINVDRDMDYVQLKDMRASGFEPINVRSGYKRKGEFGYYEETRDAATNFFITHLRKGTYVFEYDVRANNAGYFSNGITSLQSVYAPEMKANSTGQDVKILRK</sequence>
<comment type="similarity">
    <text evidence="1">Belongs to the protease inhibitor I39 (alpha-2-macroglobulin) family. Bacterial alpha-2-macroglobulin subfamily.</text>
</comment>
<gene>
    <name evidence="4" type="ORF">I6I88_13105</name>
</gene>
<dbReference type="Pfam" id="PF07703">
    <property type="entry name" value="A2M_BRD"/>
    <property type="match status" value="1"/>
</dbReference>
<dbReference type="Gene3D" id="2.60.40.1930">
    <property type="match status" value="1"/>
</dbReference>
<reference evidence="4 5" key="1">
    <citation type="submission" date="2021-01" db="EMBL/GenBank/DDBJ databases">
        <title>FDA dAtabase for Regulatory Grade micrObial Sequences (FDA-ARGOS): Supporting development and validation of Infectious Disease Dx tests.</title>
        <authorList>
            <person name="Sproer C."/>
            <person name="Gronow S."/>
            <person name="Severitt S."/>
            <person name="Schroder I."/>
            <person name="Tallon L."/>
            <person name="Sadzewicz L."/>
            <person name="Zhao X."/>
            <person name="Boylan J."/>
            <person name="Ott S."/>
            <person name="Bowen H."/>
            <person name="Vavikolanu K."/>
            <person name="Mehta A."/>
            <person name="Aluvathingal J."/>
            <person name="Nadendla S."/>
            <person name="Lowell S."/>
            <person name="Myers T."/>
            <person name="Yan Y."/>
            <person name="Sichtig H."/>
        </authorList>
    </citation>
    <scope>NUCLEOTIDE SEQUENCE [LARGE SCALE GENOMIC DNA]</scope>
    <source>
        <strain evidence="4 5">FDAARGOS_1131</strain>
    </source>
</reference>
<organism evidence="4 5">
    <name type="scientific">Myroides odoratus</name>
    <name type="common">Flavobacterium odoratum</name>
    <dbReference type="NCBI Taxonomy" id="256"/>
    <lineage>
        <taxon>Bacteria</taxon>
        <taxon>Pseudomonadati</taxon>
        <taxon>Bacteroidota</taxon>
        <taxon>Flavobacteriia</taxon>
        <taxon>Flavobacteriales</taxon>
        <taxon>Flavobacteriaceae</taxon>
        <taxon>Myroides</taxon>
    </lineage>
</organism>
<dbReference type="Pfam" id="PF01835">
    <property type="entry name" value="MG2"/>
    <property type="match status" value="1"/>
</dbReference>
<protein>
    <submittedName>
        <fullName evidence="4">Alpha-2-macroglobulin</fullName>
    </submittedName>
</protein>
<dbReference type="EMBL" id="CP068108">
    <property type="protein sequence ID" value="QQU02039.1"/>
    <property type="molecule type" value="Genomic_DNA"/>
</dbReference>
<feature type="domain" description="Alpha-2-macroglobulin bait region" evidence="2">
    <location>
        <begin position="940"/>
        <end position="1079"/>
    </location>
</feature>
<dbReference type="Proteomes" id="UP000596202">
    <property type="component" value="Chromosome"/>
</dbReference>
<dbReference type="PANTHER" id="PTHR40094">
    <property type="entry name" value="ALPHA-2-MACROGLOBULIN HOMOLOG"/>
    <property type="match status" value="1"/>
</dbReference>
<dbReference type="OrthoDB" id="9767116at2"/>
<evidence type="ECO:0000313" key="5">
    <source>
        <dbReference type="Proteomes" id="UP000596202"/>
    </source>
</evidence>
<evidence type="ECO:0000313" key="4">
    <source>
        <dbReference type="EMBL" id="QQU02039.1"/>
    </source>
</evidence>
<dbReference type="Gene3D" id="1.50.10.20">
    <property type="match status" value="1"/>
</dbReference>
<dbReference type="SMART" id="SM01359">
    <property type="entry name" value="A2M_N_2"/>
    <property type="match status" value="1"/>
</dbReference>
<dbReference type="InterPro" id="IPR011625">
    <property type="entry name" value="A2M_N_BRD"/>
</dbReference>
<accession>A0A9Q6ZKF2</accession>
<evidence type="ECO:0000259" key="2">
    <source>
        <dbReference type="SMART" id="SM01359"/>
    </source>
</evidence>
<name>A0A9Q6ZKF2_MYROD</name>
<proteinExistence type="inferred from homology"/>
<dbReference type="Pfam" id="PF17973">
    <property type="entry name" value="bMG10"/>
    <property type="match status" value="1"/>
</dbReference>
<dbReference type="SMART" id="SM01419">
    <property type="entry name" value="Thiol-ester_cl"/>
    <property type="match status" value="1"/>
</dbReference>
<dbReference type="InterPro" id="IPR047565">
    <property type="entry name" value="Alpha-macroglob_thiol-ester_cl"/>
</dbReference>
<dbReference type="InterPro" id="IPR041246">
    <property type="entry name" value="Bact_MG10"/>
</dbReference>
<dbReference type="InterPro" id="IPR002890">
    <property type="entry name" value="MG2"/>
</dbReference>
<dbReference type="Pfam" id="PF00207">
    <property type="entry name" value="A2M"/>
    <property type="match status" value="1"/>
</dbReference>
<dbReference type="PANTHER" id="PTHR40094:SF1">
    <property type="entry name" value="UBIQUITIN DOMAIN-CONTAINING PROTEIN"/>
    <property type="match status" value="1"/>
</dbReference>
<dbReference type="SMART" id="SM01360">
    <property type="entry name" value="A2M"/>
    <property type="match status" value="1"/>
</dbReference>
<dbReference type="InterPro" id="IPR008930">
    <property type="entry name" value="Terpenoid_cyclase/PrenylTrfase"/>
</dbReference>
<dbReference type="InterPro" id="IPR051802">
    <property type="entry name" value="YfhM-like"/>
</dbReference>
<feature type="domain" description="Alpha-2-macroglobulin" evidence="3">
    <location>
        <begin position="1220"/>
        <end position="1310"/>
    </location>
</feature>
<dbReference type="SUPFAM" id="SSF48239">
    <property type="entry name" value="Terpenoid cyclases/Protein prenyltransferases"/>
    <property type="match status" value="1"/>
</dbReference>
<dbReference type="GO" id="GO:0004866">
    <property type="term" value="F:endopeptidase inhibitor activity"/>
    <property type="evidence" value="ECO:0007669"/>
    <property type="project" value="InterPro"/>
</dbReference>